<proteinExistence type="predicted"/>
<dbReference type="GO" id="GO:0008658">
    <property type="term" value="F:penicillin binding"/>
    <property type="evidence" value="ECO:0007669"/>
    <property type="project" value="InterPro"/>
</dbReference>
<dbReference type="PANTHER" id="PTHR30627">
    <property type="entry name" value="PEPTIDOGLYCAN D,D-TRANSPEPTIDASE"/>
    <property type="match status" value="1"/>
</dbReference>
<dbReference type="AlphaFoldDB" id="A0A366IA86"/>
<dbReference type="Proteomes" id="UP000253490">
    <property type="component" value="Unassembled WGS sequence"/>
</dbReference>
<comment type="caution">
    <text evidence="4">The sequence shown here is derived from an EMBL/GenBank/DDBJ whole genome shotgun (WGS) entry which is preliminary data.</text>
</comment>
<evidence type="ECO:0000313" key="4">
    <source>
        <dbReference type="EMBL" id="RBP65269.1"/>
    </source>
</evidence>
<dbReference type="SUPFAM" id="SSF56519">
    <property type="entry name" value="Penicillin binding protein dimerisation domain"/>
    <property type="match status" value="1"/>
</dbReference>
<feature type="domain" description="Penicillin binding protein A dimerisation" evidence="3">
    <location>
        <begin position="54"/>
        <end position="136"/>
    </location>
</feature>
<dbReference type="SUPFAM" id="SSF56601">
    <property type="entry name" value="beta-lactamase/transpeptidase-like"/>
    <property type="match status" value="1"/>
</dbReference>
<dbReference type="RefSeq" id="WP_113920399.1">
    <property type="nucleotide sequence ID" value="NZ_QNRX01000007.1"/>
</dbReference>
<feature type="transmembrane region" description="Helical" evidence="1">
    <location>
        <begin position="7"/>
        <end position="27"/>
    </location>
</feature>
<dbReference type="GO" id="GO:0071972">
    <property type="term" value="F:peptidoglycan L,D-transpeptidase activity"/>
    <property type="evidence" value="ECO:0007669"/>
    <property type="project" value="TreeGrafter"/>
</dbReference>
<dbReference type="PANTHER" id="PTHR30627:SF24">
    <property type="entry name" value="PENICILLIN-BINDING PROTEIN 4B"/>
    <property type="match status" value="1"/>
</dbReference>
<evidence type="ECO:0000259" key="2">
    <source>
        <dbReference type="Pfam" id="PF00905"/>
    </source>
</evidence>
<dbReference type="Gene3D" id="3.90.1310.10">
    <property type="entry name" value="Penicillin-binding protein 2a (Domain 2)"/>
    <property type="match status" value="1"/>
</dbReference>
<dbReference type="EMBL" id="QNRX01000007">
    <property type="protein sequence ID" value="RBP65269.1"/>
    <property type="molecule type" value="Genomic_DNA"/>
</dbReference>
<dbReference type="InterPro" id="IPR036138">
    <property type="entry name" value="PBP_dimer_sf"/>
</dbReference>
<keyword evidence="5" id="KW-1185">Reference proteome</keyword>
<dbReference type="InterPro" id="IPR054120">
    <property type="entry name" value="PBPA_dimer"/>
</dbReference>
<accession>A0A366IA86</accession>
<feature type="domain" description="Penicillin-binding protein transpeptidase" evidence="2">
    <location>
        <begin position="158"/>
        <end position="459"/>
    </location>
</feature>
<keyword evidence="1" id="KW-1133">Transmembrane helix</keyword>
<reference evidence="4 5" key="1">
    <citation type="submission" date="2018-06" db="EMBL/GenBank/DDBJ databases">
        <title>Genomic Encyclopedia of Type Strains, Phase IV (KMG-IV): sequencing the most valuable type-strain genomes for metagenomic binning, comparative biology and taxonomic classification.</title>
        <authorList>
            <person name="Goeker M."/>
        </authorList>
    </citation>
    <scope>NUCLEOTIDE SEQUENCE [LARGE SCALE GENOMIC DNA]</scope>
    <source>
        <strain evidence="4 5">DSM 22112</strain>
    </source>
</reference>
<dbReference type="InterPro" id="IPR001460">
    <property type="entry name" value="PCN-bd_Tpept"/>
</dbReference>
<dbReference type="Pfam" id="PF00905">
    <property type="entry name" value="Transpeptidase"/>
    <property type="match status" value="1"/>
</dbReference>
<gene>
    <name evidence="4" type="ORF">DES36_1076</name>
</gene>
<protein>
    <submittedName>
        <fullName evidence="4">Peptidoglycan glycosyltransferase</fullName>
    </submittedName>
</protein>
<dbReference type="GO" id="GO:0005886">
    <property type="term" value="C:plasma membrane"/>
    <property type="evidence" value="ECO:0007669"/>
    <property type="project" value="TreeGrafter"/>
</dbReference>
<dbReference type="GO" id="GO:0016740">
    <property type="term" value="F:transferase activity"/>
    <property type="evidence" value="ECO:0007669"/>
    <property type="project" value="UniProtKB-KW"/>
</dbReference>
<keyword evidence="1" id="KW-0472">Membrane</keyword>
<evidence type="ECO:0000259" key="3">
    <source>
        <dbReference type="Pfam" id="PF21922"/>
    </source>
</evidence>
<organism evidence="4 5">
    <name type="scientific">Alkalibaculum bacchi</name>
    <dbReference type="NCBI Taxonomy" id="645887"/>
    <lineage>
        <taxon>Bacteria</taxon>
        <taxon>Bacillati</taxon>
        <taxon>Bacillota</taxon>
        <taxon>Clostridia</taxon>
        <taxon>Eubacteriales</taxon>
        <taxon>Eubacteriaceae</taxon>
        <taxon>Alkalibaculum</taxon>
    </lineage>
</organism>
<keyword evidence="4" id="KW-0808">Transferase</keyword>
<name>A0A366IA86_9FIRM</name>
<dbReference type="InterPro" id="IPR012338">
    <property type="entry name" value="Beta-lactam/transpept-like"/>
</dbReference>
<sequence length="464" mass="50611">MNTNKRIILSLIAISVLFFSLIAYLTYFEIFTKDQIVSNSYNQRLSEYEDAVLRGNIYDRNGTIIAYSEREGEEAEQKRIYPYENTYSHIIGYSSKTYGKALLEASYNKYLLNINELRPVIDLKNQITGQTSKGNNLYLTIDHELQSLGQELLGENKGAIVVMNPKTGEILAMVSKPDYNPNSATLEKNWTSIVESENTPLLPRATQGLYPPGSTFKTVVASAAIENGLGDTTFEDKGVTTIGGKEIKNYGAKAYGNINLEEALTYSSNVAFAELGVALGDGDLRRLSEKLLFNQSIDFEISLKKSYFPSKKLNKSEQAVTAYGQGELLVTPLHMAMMVSTIANDGIMMKPILVKNITGFTGTEGKPQELSTVMSAKTANEVTSMMESVVNKGTGKNAAISGVQVAGKTGTAENNTDKSHAWFIGFAPADDPQIAVAVILENSGSTGGESAAPLARWMMQQALK</sequence>
<evidence type="ECO:0000256" key="1">
    <source>
        <dbReference type="SAM" id="Phobius"/>
    </source>
</evidence>
<dbReference type="GO" id="GO:0071555">
    <property type="term" value="P:cell wall organization"/>
    <property type="evidence" value="ECO:0007669"/>
    <property type="project" value="TreeGrafter"/>
</dbReference>
<dbReference type="Pfam" id="PF21922">
    <property type="entry name" value="PBP_dimer_2"/>
    <property type="match status" value="1"/>
</dbReference>
<keyword evidence="1" id="KW-0812">Transmembrane</keyword>
<dbReference type="InterPro" id="IPR050515">
    <property type="entry name" value="Beta-lactam/transpept"/>
</dbReference>
<evidence type="ECO:0000313" key="5">
    <source>
        <dbReference type="Proteomes" id="UP000253490"/>
    </source>
</evidence>
<dbReference type="Gene3D" id="3.40.710.10">
    <property type="entry name" value="DD-peptidase/beta-lactamase superfamily"/>
    <property type="match status" value="1"/>
</dbReference>
<dbReference type="OrthoDB" id="9804124at2"/>